<dbReference type="AlphaFoldDB" id="A0A930YSR4"/>
<sequence length="94" mass="9705">MKEIVIACGSGIATSTAVAAKIAELLDSNGFNGQYHLQQCSIAEAVGKSKGADLIIATTAKPDGIECPFISGIAFLTGMGKAAVEQQIVDFMKE</sequence>
<dbReference type="GO" id="GO:0008982">
    <property type="term" value="F:protein-N(PI)-phosphohistidine-sugar phosphotransferase activity"/>
    <property type="evidence" value="ECO:0007669"/>
    <property type="project" value="InterPro"/>
</dbReference>
<name>A0A930YSR4_9ACTN</name>
<dbReference type="Pfam" id="PF02302">
    <property type="entry name" value="PTS_IIB"/>
    <property type="match status" value="1"/>
</dbReference>
<dbReference type="InterPro" id="IPR036095">
    <property type="entry name" value="PTS_EIIB-like_sf"/>
</dbReference>
<evidence type="ECO:0000256" key="1">
    <source>
        <dbReference type="ARBA" id="ARBA00022679"/>
    </source>
</evidence>
<keyword evidence="3" id="KW-0762">Sugar transport</keyword>
<dbReference type="SUPFAM" id="SSF52794">
    <property type="entry name" value="PTS system IIB component-like"/>
    <property type="match status" value="1"/>
</dbReference>
<evidence type="ECO:0000313" key="3">
    <source>
        <dbReference type="EMBL" id="MBF4807457.1"/>
    </source>
</evidence>
<comment type="caution">
    <text evidence="3">The sequence shown here is derived from an EMBL/GenBank/DDBJ whole genome shotgun (WGS) entry which is preliminary data.</text>
</comment>
<organism evidence="3 4">
    <name type="scientific">Lancefieldella rimae</name>
    <dbReference type="NCBI Taxonomy" id="1383"/>
    <lineage>
        <taxon>Bacteria</taxon>
        <taxon>Bacillati</taxon>
        <taxon>Actinomycetota</taxon>
        <taxon>Coriobacteriia</taxon>
        <taxon>Coriobacteriales</taxon>
        <taxon>Atopobiaceae</taxon>
        <taxon>Lancefieldella</taxon>
    </lineage>
</organism>
<gene>
    <name evidence="3" type="ORF">HXK26_02005</name>
</gene>
<keyword evidence="1" id="KW-0808">Transferase</keyword>
<dbReference type="GO" id="GO:0009401">
    <property type="term" value="P:phosphoenolpyruvate-dependent sugar phosphotransferase system"/>
    <property type="evidence" value="ECO:0007669"/>
    <property type="project" value="InterPro"/>
</dbReference>
<dbReference type="RefSeq" id="WP_314773691.1">
    <property type="nucleotide sequence ID" value="NZ_CAUTZM010000003.1"/>
</dbReference>
<keyword evidence="3" id="KW-0813">Transport</keyword>
<evidence type="ECO:0000259" key="2">
    <source>
        <dbReference type="PROSITE" id="PS51099"/>
    </source>
</evidence>
<proteinExistence type="predicted"/>
<protein>
    <submittedName>
        <fullName evidence="3">PTS sugar transporter subunit IIB</fullName>
    </submittedName>
</protein>
<dbReference type="InterPro" id="IPR003501">
    <property type="entry name" value="PTS_EIIB_2/3"/>
</dbReference>
<accession>A0A930YSR4</accession>
<dbReference type="Proteomes" id="UP000698335">
    <property type="component" value="Unassembled WGS sequence"/>
</dbReference>
<dbReference type="EMBL" id="JABZGW010000051">
    <property type="protein sequence ID" value="MBF4807457.1"/>
    <property type="molecule type" value="Genomic_DNA"/>
</dbReference>
<feature type="domain" description="PTS EIIB type-2" evidence="2">
    <location>
        <begin position="2"/>
        <end position="94"/>
    </location>
</feature>
<dbReference type="CDD" id="cd05566">
    <property type="entry name" value="PTS_IIB_galactitol"/>
    <property type="match status" value="1"/>
</dbReference>
<evidence type="ECO:0000313" key="4">
    <source>
        <dbReference type="Proteomes" id="UP000698335"/>
    </source>
</evidence>
<reference evidence="3" key="1">
    <citation type="submission" date="2020-04" db="EMBL/GenBank/DDBJ databases">
        <title>Deep metagenomics examines the oral microbiome during advanced dental caries in children, revealing novel taxa and co-occurrences with host molecules.</title>
        <authorList>
            <person name="Baker J.L."/>
            <person name="Morton J.T."/>
            <person name="Dinis M."/>
            <person name="Alvarez R."/>
            <person name="Tran N.C."/>
            <person name="Knight R."/>
            <person name="Edlund A."/>
        </authorList>
    </citation>
    <scope>NUCLEOTIDE SEQUENCE</scope>
    <source>
        <strain evidence="3">JCVI_38_bin.5</strain>
    </source>
</reference>
<dbReference type="Gene3D" id="3.40.50.2300">
    <property type="match status" value="1"/>
</dbReference>
<dbReference type="PROSITE" id="PS51099">
    <property type="entry name" value="PTS_EIIB_TYPE_2"/>
    <property type="match status" value="1"/>
</dbReference>
<dbReference type="InterPro" id="IPR013011">
    <property type="entry name" value="PTS_EIIB_2"/>
</dbReference>